<protein>
    <submittedName>
        <fullName evidence="1">Uncharacterized protein</fullName>
    </submittedName>
</protein>
<evidence type="ECO:0000313" key="1">
    <source>
        <dbReference type="EMBL" id="MDT2737649.1"/>
    </source>
</evidence>
<dbReference type="Proteomes" id="UP001180842">
    <property type="component" value="Unassembled WGS sequence"/>
</dbReference>
<sequence length="107" mass="13135">MSLIKEIKEASDQAFDTWFERWFEKKDFVKQFKRSARKGYSSLRCDLPNYNLTEEDKYINRRLRDPRTVKKLKERLPGVTVEFIQQEYKNFLGRIQVEEFIIFSWNE</sequence>
<organism evidence="1 2">
    <name type="scientific">Enterococcus pseudoavium</name>
    <dbReference type="NCBI Taxonomy" id="44007"/>
    <lineage>
        <taxon>Bacteria</taxon>
        <taxon>Bacillati</taxon>
        <taxon>Bacillota</taxon>
        <taxon>Bacilli</taxon>
        <taxon>Lactobacillales</taxon>
        <taxon>Enterococcaceae</taxon>
        <taxon>Enterococcus</taxon>
    </lineage>
</organism>
<dbReference type="RefSeq" id="WP_311797277.1">
    <property type="nucleotide sequence ID" value="NZ_JARQAI010000018.1"/>
</dbReference>
<dbReference type="EMBL" id="JARQAI010000018">
    <property type="protein sequence ID" value="MDT2737649.1"/>
    <property type="molecule type" value="Genomic_DNA"/>
</dbReference>
<evidence type="ECO:0000313" key="2">
    <source>
        <dbReference type="Proteomes" id="UP001180842"/>
    </source>
</evidence>
<accession>A0AAE4I1B5</accession>
<reference evidence="1" key="1">
    <citation type="submission" date="2023-03" db="EMBL/GenBank/DDBJ databases">
        <authorList>
            <person name="Shen W."/>
            <person name="Cai J."/>
        </authorList>
    </citation>
    <scope>NUCLEOTIDE SEQUENCE</scope>
    <source>
        <strain evidence="1">P69-2</strain>
    </source>
</reference>
<comment type="caution">
    <text evidence="1">The sequence shown here is derived from an EMBL/GenBank/DDBJ whole genome shotgun (WGS) entry which is preliminary data.</text>
</comment>
<gene>
    <name evidence="1" type="ORF">P7H00_11055</name>
</gene>
<name>A0AAE4I1B5_9ENTE</name>
<dbReference type="AlphaFoldDB" id="A0AAE4I1B5"/>
<proteinExistence type="predicted"/>